<dbReference type="InterPro" id="IPR048020">
    <property type="entry name" value="Transpos_IS3"/>
</dbReference>
<evidence type="ECO:0000313" key="4">
    <source>
        <dbReference type="Proteomes" id="UP000655366"/>
    </source>
</evidence>
<keyword evidence="4" id="KW-1185">Reference proteome</keyword>
<dbReference type="InterPro" id="IPR036397">
    <property type="entry name" value="RNaseH_sf"/>
</dbReference>
<name>A0A931GCK8_9MICC</name>
<dbReference type="SUPFAM" id="SSF53098">
    <property type="entry name" value="Ribonuclease H-like"/>
    <property type="match status" value="1"/>
</dbReference>
<evidence type="ECO:0000313" key="3">
    <source>
        <dbReference type="EMBL" id="MBG0741807.1"/>
    </source>
</evidence>
<feature type="region of interest" description="Disordered" evidence="1">
    <location>
        <begin position="148"/>
        <end position="169"/>
    </location>
</feature>
<dbReference type="Pfam" id="PF13333">
    <property type="entry name" value="rve_2"/>
    <property type="match status" value="1"/>
</dbReference>
<reference evidence="3 4" key="1">
    <citation type="submission" date="2020-11" db="EMBL/GenBank/DDBJ databases">
        <title>Arthrobacter antarcticus sp. nov., isolated from Antarctic Soil.</title>
        <authorList>
            <person name="Li J."/>
        </authorList>
    </citation>
    <scope>NUCLEOTIDE SEQUENCE [LARGE SCALE GENOMIC DNA]</scope>
    <source>
        <strain evidence="3 4">Z1-20</strain>
    </source>
</reference>
<dbReference type="GO" id="GO:0015074">
    <property type="term" value="P:DNA integration"/>
    <property type="evidence" value="ECO:0007669"/>
    <property type="project" value="InterPro"/>
</dbReference>
<dbReference type="Gene3D" id="3.30.420.10">
    <property type="entry name" value="Ribonuclease H-like superfamily/Ribonuclease H"/>
    <property type="match status" value="1"/>
</dbReference>
<dbReference type="Pfam" id="PF00665">
    <property type="entry name" value="rve"/>
    <property type="match status" value="1"/>
</dbReference>
<dbReference type="PANTHER" id="PTHR46889">
    <property type="entry name" value="TRANSPOSASE INSF FOR INSERTION SEQUENCE IS3B-RELATED"/>
    <property type="match status" value="1"/>
</dbReference>
<proteinExistence type="predicted"/>
<dbReference type="GO" id="GO:0003676">
    <property type="term" value="F:nucleic acid binding"/>
    <property type="evidence" value="ECO:0007669"/>
    <property type="project" value="InterPro"/>
</dbReference>
<sequence length="169" mass="18944">MLCAAAHNTYLRTGSGWLYLATVIDLCTREVIGWAMASHMRTELITNAMVMARDHGRLATSGVVFHSDRGSQYTSTDFQDWCAANHVTQSMGAVGVCWDNAVAESFFSHLKTEMFHQHSFPNHLSARTAVMEYIEVWYNRRRPHRHNGGISPAVARAAHQARDREPVAA</sequence>
<dbReference type="PROSITE" id="PS50994">
    <property type="entry name" value="INTEGRASE"/>
    <property type="match status" value="1"/>
</dbReference>
<evidence type="ECO:0000256" key="1">
    <source>
        <dbReference type="SAM" id="MobiDB-lite"/>
    </source>
</evidence>
<feature type="compositionally biased region" description="Basic and acidic residues" evidence="1">
    <location>
        <begin position="160"/>
        <end position="169"/>
    </location>
</feature>
<dbReference type="EMBL" id="JADNYM010000043">
    <property type="protein sequence ID" value="MBG0741807.1"/>
    <property type="molecule type" value="Genomic_DNA"/>
</dbReference>
<evidence type="ECO:0000259" key="2">
    <source>
        <dbReference type="PROSITE" id="PS50994"/>
    </source>
</evidence>
<accession>A0A931GCK8</accession>
<feature type="domain" description="Integrase catalytic" evidence="2">
    <location>
        <begin position="1"/>
        <end position="160"/>
    </location>
</feature>
<dbReference type="InterPro" id="IPR001584">
    <property type="entry name" value="Integrase_cat-core"/>
</dbReference>
<dbReference type="Proteomes" id="UP000655366">
    <property type="component" value="Unassembled WGS sequence"/>
</dbReference>
<protein>
    <submittedName>
        <fullName evidence="3">IS3 family transposase</fullName>
    </submittedName>
</protein>
<dbReference type="InterPro" id="IPR050900">
    <property type="entry name" value="Transposase_IS3/IS150/IS904"/>
</dbReference>
<dbReference type="PANTHER" id="PTHR46889:SF4">
    <property type="entry name" value="TRANSPOSASE INSO FOR INSERTION SEQUENCE ELEMENT IS911B-RELATED"/>
    <property type="match status" value="1"/>
</dbReference>
<gene>
    <name evidence="3" type="ORF">IV500_20860</name>
</gene>
<dbReference type="NCBIfam" id="NF033516">
    <property type="entry name" value="transpos_IS3"/>
    <property type="match status" value="1"/>
</dbReference>
<comment type="caution">
    <text evidence="3">The sequence shown here is derived from an EMBL/GenBank/DDBJ whole genome shotgun (WGS) entry which is preliminary data.</text>
</comment>
<dbReference type="AlphaFoldDB" id="A0A931GCK8"/>
<organism evidence="3 4">
    <name type="scientific">Arthrobacter terrae</name>
    <dbReference type="NCBI Taxonomy" id="2935737"/>
    <lineage>
        <taxon>Bacteria</taxon>
        <taxon>Bacillati</taxon>
        <taxon>Actinomycetota</taxon>
        <taxon>Actinomycetes</taxon>
        <taxon>Micrococcales</taxon>
        <taxon>Micrococcaceae</taxon>
        <taxon>Arthrobacter</taxon>
    </lineage>
</organism>
<dbReference type="InterPro" id="IPR012337">
    <property type="entry name" value="RNaseH-like_sf"/>
</dbReference>